<organism evidence="8 9">
    <name type="scientific">Rhodonia placenta</name>
    <dbReference type="NCBI Taxonomy" id="104341"/>
    <lineage>
        <taxon>Eukaryota</taxon>
        <taxon>Fungi</taxon>
        <taxon>Dikarya</taxon>
        <taxon>Basidiomycota</taxon>
        <taxon>Agaricomycotina</taxon>
        <taxon>Agaricomycetes</taxon>
        <taxon>Polyporales</taxon>
        <taxon>Adustoporiaceae</taxon>
        <taxon>Rhodonia</taxon>
    </lineage>
</organism>
<evidence type="ECO:0000256" key="2">
    <source>
        <dbReference type="ARBA" id="ARBA00005896"/>
    </source>
</evidence>
<dbReference type="PANTHER" id="PTHR43779">
    <property type="entry name" value="DIOXYGENASE RV0097-RELATED"/>
    <property type="match status" value="1"/>
</dbReference>
<evidence type="ECO:0000256" key="5">
    <source>
        <dbReference type="ARBA" id="ARBA00023002"/>
    </source>
</evidence>
<evidence type="ECO:0000313" key="9">
    <source>
        <dbReference type="Proteomes" id="UP000639403"/>
    </source>
</evidence>
<keyword evidence="5" id="KW-0560">Oxidoreductase</keyword>
<gene>
    <name evidence="8" type="ORF">IEO21_01210</name>
</gene>
<reference evidence="8" key="2">
    <citation type="journal article" name="Front. Microbiol.">
        <title>Degradative Capacity of Two Strains of Rhodonia placenta: From Phenotype to Genotype.</title>
        <authorList>
            <person name="Kolle M."/>
            <person name="Horta M.A.C."/>
            <person name="Nowrousian M."/>
            <person name="Ohm R.A."/>
            <person name="Benz J.P."/>
            <person name="Pilgard A."/>
        </authorList>
    </citation>
    <scope>NUCLEOTIDE SEQUENCE</scope>
    <source>
        <strain evidence="8">FPRL280</strain>
    </source>
</reference>
<dbReference type="GO" id="GO:0046872">
    <property type="term" value="F:metal ion binding"/>
    <property type="evidence" value="ECO:0007669"/>
    <property type="project" value="UniProtKB-KW"/>
</dbReference>
<dbReference type="Proteomes" id="UP000639403">
    <property type="component" value="Unassembled WGS sequence"/>
</dbReference>
<accession>A0A8H7U6E0</accession>
<protein>
    <recommendedName>
        <fullName evidence="7">TauD/TfdA-like domain-containing protein</fullName>
    </recommendedName>
</protein>
<keyword evidence="6" id="KW-0408">Iron</keyword>
<dbReference type="InterPro" id="IPR003819">
    <property type="entry name" value="TauD/TfdA-like"/>
</dbReference>
<keyword evidence="3" id="KW-0479">Metal-binding</keyword>
<feature type="domain" description="TauD/TfdA-like" evidence="7">
    <location>
        <begin position="23"/>
        <end position="373"/>
    </location>
</feature>
<comment type="cofactor">
    <cofactor evidence="1">
        <name>Fe(2+)</name>
        <dbReference type="ChEBI" id="CHEBI:29033"/>
    </cofactor>
</comment>
<name>A0A8H7U6E0_9APHY</name>
<evidence type="ECO:0000259" key="7">
    <source>
        <dbReference type="Pfam" id="PF02668"/>
    </source>
</evidence>
<evidence type="ECO:0000256" key="1">
    <source>
        <dbReference type="ARBA" id="ARBA00001954"/>
    </source>
</evidence>
<dbReference type="GO" id="GO:0051213">
    <property type="term" value="F:dioxygenase activity"/>
    <property type="evidence" value="ECO:0007669"/>
    <property type="project" value="UniProtKB-KW"/>
</dbReference>
<evidence type="ECO:0000256" key="4">
    <source>
        <dbReference type="ARBA" id="ARBA00022964"/>
    </source>
</evidence>
<dbReference type="InterPro" id="IPR042098">
    <property type="entry name" value="TauD-like_sf"/>
</dbReference>
<dbReference type="AlphaFoldDB" id="A0A8H7U6E0"/>
<proteinExistence type="inferred from homology"/>
<dbReference type="InterPro" id="IPR051178">
    <property type="entry name" value="TfdA_dioxygenase"/>
</dbReference>
<dbReference type="EMBL" id="JADOXO010000008">
    <property type="protein sequence ID" value="KAF9820767.1"/>
    <property type="molecule type" value="Genomic_DNA"/>
</dbReference>
<comment type="similarity">
    <text evidence="2">Belongs to the TfdA dioxygenase family.</text>
</comment>
<dbReference type="PANTHER" id="PTHR43779:SF2">
    <property type="entry name" value="ALPHA-KETOGLUTARATE-DEPENDENT XANTHINE DIOXYGENASE XAN1"/>
    <property type="match status" value="1"/>
</dbReference>
<evidence type="ECO:0000256" key="3">
    <source>
        <dbReference type="ARBA" id="ARBA00022723"/>
    </source>
</evidence>
<sequence length="398" mass="44593">MADGIEVVPISLPPSADIAKFADFGREIRGVHPGAISPEQFEELERLLYKHSLLLFRNVDVSPEQQYALAQKFDPTSESFGHGNRKLENDKKSILYPTLKGIPRVPQVYLVGNGTAYDHEGLREVMLKHPSHTSWHKTSISQEDQEKGATRFVRWHMDAALYDLLPPKVTTLYGINVPQGPRQTIRYDDGTGDELEVPLAATAFISGKTTFDILPPELKSLAVRSRVKNAPHPYTWISTAKAKSTGMGIETEGLEMPYDQLPPWEESKVQILPMAWKNPVTGHLHIQVHGWTAAEILVDPLPETAERQGALYPDGAHITNLQEVRDILHKIQRPAIAPPLVYPHDWRANDLIVFHNRGVMHSVTGNLKPEQVRTYHQCNLAASDRPAGPDVEDIAKWV</sequence>
<reference evidence="8" key="1">
    <citation type="submission" date="2020-11" db="EMBL/GenBank/DDBJ databases">
        <authorList>
            <person name="Koelle M."/>
            <person name="Horta M.A.C."/>
            <person name="Nowrousian M."/>
            <person name="Ohm R.A."/>
            <person name="Benz P."/>
            <person name="Pilgard A."/>
        </authorList>
    </citation>
    <scope>NUCLEOTIDE SEQUENCE</scope>
    <source>
        <strain evidence="8">FPRL280</strain>
    </source>
</reference>
<dbReference type="Pfam" id="PF02668">
    <property type="entry name" value="TauD"/>
    <property type="match status" value="1"/>
</dbReference>
<evidence type="ECO:0000256" key="6">
    <source>
        <dbReference type="ARBA" id="ARBA00023004"/>
    </source>
</evidence>
<dbReference type="SUPFAM" id="SSF51197">
    <property type="entry name" value="Clavaminate synthase-like"/>
    <property type="match status" value="1"/>
</dbReference>
<dbReference type="Gene3D" id="3.60.130.10">
    <property type="entry name" value="Clavaminate synthase-like"/>
    <property type="match status" value="1"/>
</dbReference>
<evidence type="ECO:0000313" key="8">
    <source>
        <dbReference type="EMBL" id="KAF9820767.1"/>
    </source>
</evidence>
<comment type="caution">
    <text evidence="8">The sequence shown here is derived from an EMBL/GenBank/DDBJ whole genome shotgun (WGS) entry which is preliminary data.</text>
</comment>
<keyword evidence="4" id="KW-0223">Dioxygenase</keyword>